<gene>
    <name evidence="2" type="ordered locus">Runsl_5057</name>
</gene>
<dbReference type="InterPro" id="IPR009620">
    <property type="entry name" value="UPF0236"/>
</dbReference>
<reference evidence="3" key="1">
    <citation type="submission" date="2011-06" db="EMBL/GenBank/DDBJ databases">
        <title>The complete genome of chromosome of Runella slithyformis DSM 19594.</title>
        <authorList>
            <consortium name="US DOE Joint Genome Institute (JGI-PGF)"/>
            <person name="Lucas S."/>
            <person name="Han J."/>
            <person name="Lapidus A."/>
            <person name="Bruce D."/>
            <person name="Goodwin L."/>
            <person name="Pitluck S."/>
            <person name="Peters L."/>
            <person name="Kyrpides N."/>
            <person name="Mavromatis K."/>
            <person name="Ivanova N."/>
            <person name="Ovchinnikova G."/>
            <person name="Zhang X."/>
            <person name="Misra M."/>
            <person name="Detter J.C."/>
            <person name="Tapia R."/>
            <person name="Han C."/>
            <person name="Land M."/>
            <person name="Hauser L."/>
            <person name="Markowitz V."/>
            <person name="Cheng J.-F."/>
            <person name="Hugenholtz P."/>
            <person name="Woyke T."/>
            <person name="Wu D."/>
            <person name="Tindall B."/>
            <person name="Faehrich R."/>
            <person name="Brambilla E."/>
            <person name="Klenk H.-P."/>
            <person name="Eisen J.A."/>
        </authorList>
    </citation>
    <scope>NUCLEOTIDE SEQUENCE [LARGE SCALE GENOMIC DNA]</scope>
    <source>
        <strain evidence="3">ATCC 29530 / DSM 19594 / LMG 11500 / NCIMB 11436 / LSU 4</strain>
    </source>
</reference>
<evidence type="ECO:0000313" key="2">
    <source>
        <dbReference type="EMBL" id="AEI51365.1"/>
    </source>
</evidence>
<evidence type="ECO:0008006" key="4">
    <source>
        <dbReference type="Google" id="ProtNLM"/>
    </source>
</evidence>
<dbReference type="EMBL" id="CP002859">
    <property type="protein sequence ID" value="AEI51365.1"/>
    <property type="molecule type" value="Genomic_DNA"/>
</dbReference>
<evidence type="ECO:0000313" key="3">
    <source>
        <dbReference type="Proteomes" id="UP000000493"/>
    </source>
</evidence>
<proteinExistence type="inferred from homology"/>
<comment type="similarity">
    <text evidence="1">Belongs to the UPF0236 family.</text>
</comment>
<dbReference type="Proteomes" id="UP000000493">
    <property type="component" value="Chromosome"/>
</dbReference>
<dbReference type="Pfam" id="PF06782">
    <property type="entry name" value="UPF0236"/>
    <property type="match status" value="1"/>
</dbReference>
<dbReference type="AlphaFoldDB" id="A0A7U3ZQ78"/>
<name>A0A7U3ZQ78_RUNSL</name>
<keyword evidence="3" id="KW-1185">Reference proteome</keyword>
<dbReference type="RefSeq" id="WP_013930646.1">
    <property type="nucleotide sequence ID" value="NC_015703.1"/>
</dbReference>
<evidence type="ECO:0000256" key="1">
    <source>
        <dbReference type="ARBA" id="ARBA00006539"/>
    </source>
</evidence>
<dbReference type="KEGG" id="rsi:Runsl_5057"/>
<organism evidence="2 3">
    <name type="scientific">Runella slithyformis (strain ATCC 29530 / DSM 19594 / LMG 11500 / NCIMB 11436 / LSU 4)</name>
    <dbReference type="NCBI Taxonomy" id="761193"/>
    <lineage>
        <taxon>Bacteria</taxon>
        <taxon>Pseudomonadati</taxon>
        <taxon>Bacteroidota</taxon>
        <taxon>Cytophagia</taxon>
        <taxon>Cytophagales</taxon>
        <taxon>Spirosomataceae</taxon>
        <taxon>Runella</taxon>
    </lineage>
</organism>
<protein>
    <recommendedName>
        <fullName evidence="4">Transposase IS204/IS1001/IS1096/IS1165 DDE domain-containing protein</fullName>
    </recommendedName>
</protein>
<sequence>MFGKAEKFLELFLGIKVSDSTIYRVCNRVGQHLPEQELVKPGQDLGKLQQQPKANGLWYDRRLDGQPEARWVETNLGRTIAFEAHIRRPSAHKPWPTRSMWPTEAPVRKLKAKFERLYPPDSLCKQIFVSDGATWISKWVSERYPKAIQILDYYHAVEHMAKAAEYAPDAKKWLKIQKKRLLENQLNLVIKDIEAIKSLPKEICRSLLKYLENNAYRMNYKHYRQQGWFIGSGAIESAHKTLIQARMKLSGQWWSNSGCDNILKLRVALMSNKGKLLKNVILRKAA</sequence>
<accession>A0A7U3ZQ78</accession>
<reference evidence="2 3" key="2">
    <citation type="journal article" date="2012" name="Stand. Genomic Sci.">
        <title>Complete genome sequence of the aquatic bacterium Runella slithyformis type strain (LSU 4(T)).</title>
        <authorList>
            <person name="Copeland A."/>
            <person name="Zhang X."/>
            <person name="Misra M."/>
            <person name="Lapidus A."/>
            <person name="Nolan M."/>
            <person name="Lucas S."/>
            <person name="Deshpande S."/>
            <person name="Cheng J.F."/>
            <person name="Tapia R."/>
            <person name="Goodwin L.A."/>
            <person name="Pitluck S."/>
            <person name="Liolios K."/>
            <person name="Pagani I."/>
            <person name="Ivanova N."/>
            <person name="Mikhailova N."/>
            <person name="Pati A."/>
            <person name="Chen A."/>
            <person name="Palaniappan K."/>
            <person name="Land M."/>
            <person name="Hauser L."/>
            <person name="Pan C."/>
            <person name="Jeffries C.D."/>
            <person name="Detter J.C."/>
            <person name="Brambilla E.M."/>
            <person name="Rohde M."/>
            <person name="Djao O.D."/>
            <person name="Goker M."/>
            <person name="Sikorski J."/>
            <person name="Tindall B.J."/>
            <person name="Woyke T."/>
            <person name="Bristow J."/>
            <person name="Eisen J.A."/>
            <person name="Markowitz V."/>
            <person name="Hugenholtz P."/>
            <person name="Kyrpides N.C."/>
            <person name="Klenk H.P."/>
            <person name="Mavromatis K."/>
        </authorList>
    </citation>
    <scope>NUCLEOTIDE SEQUENCE [LARGE SCALE GENOMIC DNA]</scope>
    <source>
        <strain evidence="3">ATCC 29530 / DSM 19594 / LMG 11500 / NCIMB 11436 / LSU 4</strain>
    </source>
</reference>